<evidence type="ECO:0000256" key="1">
    <source>
        <dbReference type="ARBA" id="ARBA00004319"/>
    </source>
</evidence>
<evidence type="ECO:0000256" key="4">
    <source>
        <dbReference type="ARBA" id="ARBA00022448"/>
    </source>
</evidence>
<proteinExistence type="inferred from homology"/>
<gene>
    <name evidence="12" type="primary">Cad96Cb</name>
</gene>
<keyword evidence="9" id="KW-0325">Glycoprotein</keyword>
<dbReference type="GO" id="GO:0005788">
    <property type="term" value="C:endoplasmic reticulum lumen"/>
    <property type="evidence" value="ECO:0007669"/>
    <property type="project" value="UniProtKB-SubCell"/>
</dbReference>
<dbReference type="PANTHER" id="PTHR19316:SF35">
    <property type="entry name" value="NUCLEOTIDE EXCHANGE FACTOR SIL1"/>
    <property type="match status" value="1"/>
</dbReference>
<evidence type="ECO:0000256" key="8">
    <source>
        <dbReference type="ARBA" id="ARBA00023010"/>
    </source>
</evidence>
<organism evidence="11 12">
    <name type="scientific">Drosophila pseudoobscura pseudoobscura</name>
    <name type="common">Fruit fly</name>
    <dbReference type="NCBI Taxonomy" id="46245"/>
    <lineage>
        <taxon>Eukaryota</taxon>
        <taxon>Metazoa</taxon>
        <taxon>Ecdysozoa</taxon>
        <taxon>Arthropoda</taxon>
        <taxon>Hexapoda</taxon>
        <taxon>Insecta</taxon>
        <taxon>Pterygota</taxon>
        <taxon>Neoptera</taxon>
        <taxon>Endopterygota</taxon>
        <taxon>Diptera</taxon>
        <taxon>Brachycera</taxon>
        <taxon>Muscomorpha</taxon>
        <taxon>Ephydroidea</taxon>
        <taxon>Drosophilidae</taxon>
        <taxon>Drosophila</taxon>
        <taxon>Sophophora</taxon>
    </lineage>
</organism>
<keyword evidence="5 10" id="KW-0732">Signal</keyword>
<evidence type="ECO:0000256" key="5">
    <source>
        <dbReference type="ARBA" id="ARBA00022729"/>
    </source>
</evidence>
<dbReference type="GeneID" id="4803220"/>
<dbReference type="RefSeq" id="XP_015038346.1">
    <property type="nucleotide sequence ID" value="XM_015182860.2"/>
</dbReference>
<evidence type="ECO:0000256" key="6">
    <source>
        <dbReference type="ARBA" id="ARBA00022824"/>
    </source>
</evidence>
<dbReference type="Proteomes" id="UP000001819">
    <property type="component" value="Chromosome 2"/>
</dbReference>
<dbReference type="InterPro" id="IPR011989">
    <property type="entry name" value="ARM-like"/>
</dbReference>
<dbReference type="FunCoup" id="A0A6I8VCI6">
    <property type="interactions" value="800"/>
</dbReference>
<evidence type="ECO:0000256" key="9">
    <source>
        <dbReference type="ARBA" id="ARBA00023180"/>
    </source>
</evidence>
<evidence type="ECO:0000256" key="7">
    <source>
        <dbReference type="ARBA" id="ARBA00022927"/>
    </source>
</evidence>
<sequence length="434" mass="48867">MNGKQLFLVLATVLALGSSLQVEATETTDNKTGQFVPTKEWQVINEGQAIPKGLHVRINLQTGLKEAKLLDESERGTALQSSQTIDETDGEPLPLDYKKDLIEASQRHAKEYVELRKAYKEFQKNFRTDGELVVQLIGQYRNFSKNPLESELKPKLDALETLEFLLHQIDNALVFIDNGGLDDVLLPIVVNDTNTALRVSAMRVLGSLTSNNPKAQIKVFEKSFGSHLSQIIISSTNTAEISSALHAFGALLRKFPLAQKRVLSTSGTQALIRVLRSPEMELRSKGKVVTLISDLVQEKRFALEGSKDMPDAASSTAQYVLIEFEPWLETQGYCRALDDVLSKDFLHLLDQPELVEQFSTAIWTTQSMCHSVWSQSSALRHALLTIRNRYANSKDEYRLEVSHALNNICKRLYDNTKQHTELAHNKRKPSHKFH</sequence>
<comment type="similarity">
    <text evidence="2">Belongs to the SIL1 family.</text>
</comment>
<dbReference type="InterPro" id="IPR050693">
    <property type="entry name" value="Hsp70_NEF-Inhibitors"/>
</dbReference>
<keyword evidence="11" id="KW-1185">Reference proteome</keyword>
<evidence type="ECO:0000313" key="12">
    <source>
        <dbReference type="RefSeq" id="XP_015038346.1"/>
    </source>
</evidence>
<evidence type="ECO:0000256" key="10">
    <source>
        <dbReference type="SAM" id="SignalP"/>
    </source>
</evidence>
<keyword evidence="8" id="KW-0811">Translocation</keyword>
<dbReference type="PANTHER" id="PTHR19316">
    <property type="entry name" value="PROTEIN FOLDING REGULATOR"/>
    <property type="match status" value="1"/>
</dbReference>
<dbReference type="Gene3D" id="1.25.10.10">
    <property type="entry name" value="Leucine-rich Repeat Variant"/>
    <property type="match status" value="1"/>
</dbReference>
<reference evidence="11" key="1">
    <citation type="submission" date="2024-06" db="UniProtKB">
        <authorList>
            <consortium name="RefSeq"/>
        </authorList>
    </citation>
    <scope>NUCLEOTIDE SEQUENCE [LARGE SCALE GENOMIC DNA]</scope>
    <source>
        <strain evidence="11">MV2-25</strain>
    </source>
</reference>
<dbReference type="GO" id="GO:0000774">
    <property type="term" value="F:adenyl-nucleotide exchange factor activity"/>
    <property type="evidence" value="ECO:0007669"/>
    <property type="project" value="TreeGrafter"/>
</dbReference>
<keyword evidence="4" id="KW-0813">Transport</keyword>
<keyword evidence="6" id="KW-0256">Endoplasmic reticulum</keyword>
<protein>
    <recommendedName>
        <fullName evidence="3">Nucleotide exchange factor SIL1</fullName>
    </recommendedName>
</protein>
<dbReference type="InParanoid" id="A0A6I8VCI6"/>
<dbReference type="InterPro" id="IPR016024">
    <property type="entry name" value="ARM-type_fold"/>
</dbReference>
<name>A0A6I8VCI6_DROPS</name>
<feature type="chain" id="PRO_5026165315" description="Nucleotide exchange factor SIL1" evidence="10">
    <location>
        <begin position="25"/>
        <end position="434"/>
    </location>
</feature>
<evidence type="ECO:0000256" key="2">
    <source>
        <dbReference type="ARBA" id="ARBA00010588"/>
    </source>
</evidence>
<dbReference type="GO" id="GO:0015031">
    <property type="term" value="P:protein transport"/>
    <property type="evidence" value="ECO:0007669"/>
    <property type="project" value="UniProtKB-KW"/>
</dbReference>
<dbReference type="Bgee" id="FBgn0070365">
    <property type="expression patterns" value="Expressed in female reproductive system and 3 other cell types or tissues"/>
</dbReference>
<evidence type="ECO:0000256" key="3">
    <source>
        <dbReference type="ARBA" id="ARBA00015352"/>
    </source>
</evidence>
<reference evidence="12" key="2">
    <citation type="submission" date="2025-08" db="UniProtKB">
        <authorList>
            <consortium name="RefSeq"/>
        </authorList>
    </citation>
    <scope>IDENTIFICATION</scope>
    <source>
        <strain evidence="12">MV-25-SWS-2005</strain>
        <tissue evidence="12">Whole body</tissue>
    </source>
</reference>
<dbReference type="SUPFAM" id="SSF48371">
    <property type="entry name" value="ARM repeat"/>
    <property type="match status" value="1"/>
</dbReference>
<feature type="signal peptide" evidence="10">
    <location>
        <begin position="1"/>
        <end position="24"/>
    </location>
</feature>
<dbReference type="AlphaFoldDB" id="A0A6I8VCI6"/>
<accession>A0A6I8VCI6</accession>
<comment type="subcellular location">
    <subcellularLocation>
        <location evidence="1">Endoplasmic reticulum lumen</location>
    </subcellularLocation>
</comment>
<evidence type="ECO:0000313" key="11">
    <source>
        <dbReference type="Proteomes" id="UP000001819"/>
    </source>
</evidence>
<keyword evidence="7" id="KW-0653">Protein transport</keyword>